<keyword evidence="3 9" id="KW-0808">Transferase</keyword>
<gene>
    <name evidence="12" type="ordered locus">Desor_1227</name>
</gene>
<evidence type="ECO:0000259" key="10">
    <source>
        <dbReference type="Pfam" id="PF00108"/>
    </source>
</evidence>
<reference evidence="13" key="1">
    <citation type="submission" date="2011-11" db="EMBL/GenBank/DDBJ databases">
        <title>Complete sequence of Desulfosporosinus orientis DSM 765.</title>
        <authorList>
            <person name="Lucas S."/>
            <person name="Han J."/>
            <person name="Lapidus A."/>
            <person name="Cheng J.-F."/>
            <person name="Goodwin L."/>
            <person name="Pitluck S."/>
            <person name="Peters L."/>
            <person name="Ovchinnikova G."/>
            <person name="Teshima H."/>
            <person name="Detter J.C."/>
            <person name="Han C."/>
            <person name="Tapia R."/>
            <person name="Land M."/>
            <person name="Hauser L."/>
            <person name="Kyrpides N."/>
            <person name="Ivanova N."/>
            <person name="Pagani I."/>
            <person name="Pester M."/>
            <person name="Spring S."/>
            <person name="Ollivier B."/>
            <person name="Rattei T."/>
            <person name="Klenk H.-P."/>
            <person name="Wagner M."/>
            <person name="Loy A."/>
            <person name="Woyke T."/>
        </authorList>
    </citation>
    <scope>NUCLEOTIDE SEQUENCE [LARGE SCALE GENOMIC DNA]</scope>
    <source>
        <strain evidence="13">ATCC 19365 / DSM 765 / NCIMB 8382 / VKM B-1628</strain>
    </source>
</reference>
<dbReference type="AlphaFoldDB" id="G7WCY7"/>
<evidence type="ECO:0000256" key="2">
    <source>
        <dbReference type="ARBA" id="ARBA00010982"/>
    </source>
</evidence>
<dbReference type="OrthoDB" id="9764638at2"/>
<dbReference type="InterPro" id="IPR020617">
    <property type="entry name" value="Thiolase_C"/>
</dbReference>
<dbReference type="Gene3D" id="3.40.47.10">
    <property type="match status" value="1"/>
</dbReference>
<evidence type="ECO:0000259" key="11">
    <source>
        <dbReference type="Pfam" id="PF02803"/>
    </source>
</evidence>
<dbReference type="STRING" id="768706.Desor_1227"/>
<dbReference type="SUPFAM" id="SSF53901">
    <property type="entry name" value="Thiolase-like"/>
    <property type="match status" value="2"/>
</dbReference>
<organism evidence="12 13">
    <name type="scientific">Desulfosporosinus orientis (strain ATCC 19365 / DSM 765 / NCIMB 8382 / VKM B-1628 / Singapore I)</name>
    <name type="common">Desulfotomaculum orientis</name>
    <dbReference type="NCBI Taxonomy" id="768706"/>
    <lineage>
        <taxon>Bacteria</taxon>
        <taxon>Bacillati</taxon>
        <taxon>Bacillota</taxon>
        <taxon>Clostridia</taxon>
        <taxon>Eubacteriales</taxon>
        <taxon>Desulfitobacteriaceae</taxon>
        <taxon>Desulfosporosinus</taxon>
    </lineage>
</organism>
<keyword evidence="6" id="KW-0576">Peroxisome</keyword>
<protein>
    <submittedName>
        <fullName evidence="12">Acetyl-CoA acetyltransferase</fullName>
    </submittedName>
</protein>
<dbReference type="EMBL" id="CP003108">
    <property type="protein sequence ID" value="AET66893.1"/>
    <property type="molecule type" value="Genomic_DNA"/>
</dbReference>
<evidence type="ECO:0000256" key="9">
    <source>
        <dbReference type="RuleBase" id="RU003557"/>
    </source>
</evidence>
<dbReference type="PIRSF" id="PIRSF000429">
    <property type="entry name" value="Ac-CoA_Ac_transf"/>
    <property type="match status" value="1"/>
</dbReference>
<dbReference type="PATRIC" id="fig|768706.3.peg.1209"/>
<keyword evidence="13" id="KW-1185">Reference proteome</keyword>
<evidence type="ECO:0000256" key="7">
    <source>
        <dbReference type="ARBA" id="ARBA00023315"/>
    </source>
</evidence>
<dbReference type="InterPro" id="IPR050215">
    <property type="entry name" value="Thiolase-like_sf_Thiolase"/>
</dbReference>
<accession>G7WCY7</accession>
<dbReference type="GO" id="GO:0010124">
    <property type="term" value="P:phenylacetate catabolic process"/>
    <property type="evidence" value="ECO:0007669"/>
    <property type="project" value="TreeGrafter"/>
</dbReference>
<dbReference type="NCBIfam" id="TIGR01930">
    <property type="entry name" value="AcCoA-C-Actrans"/>
    <property type="match status" value="1"/>
</dbReference>
<dbReference type="GO" id="GO:0005737">
    <property type="term" value="C:cytoplasm"/>
    <property type="evidence" value="ECO:0007669"/>
    <property type="project" value="UniProtKB-ARBA"/>
</dbReference>
<dbReference type="eggNOG" id="COG0183">
    <property type="taxonomic scope" value="Bacteria"/>
</dbReference>
<evidence type="ECO:0000256" key="6">
    <source>
        <dbReference type="ARBA" id="ARBA00023140"/>
    </source>
</evidence>
<evidence type="ECO:0000313" key="13">
    <source>
        <dbReference type="Proteomes" id="UP000006346"/>
    </source>
</evidence>
<evidence type="ECO:0000313" key="12">
    <source>
        <dbReference type="EMBL" id="AET66893.1"/>
    </source>
</evidence>
<evidence type="ECO:0000256" key="3">
    <source>
        <dbReference type="ARBA" id="ARBA00022679"/>
    </source>
</evidence>
<proteinExistence type="inferred from homology"/>
<reference evidence="12 13" key="2">
    <citation type="journal article" date="2012" name="J. Bacteriol.">
        <title>Complete genome sequences of Desulfosporosinus orientis DSM765T, Desulfosporosinus youngiae DSM17734T, Desulfosporosinus meridiei DSM13257T, and Desulfosporosinus acidiphilus DSM22704T.</title>
        <authorList>
            <person name="Pester M."/>
            <person name="Brambilla E."/>
            <person name="Alazard D."/>
            <person name="Rattei T."/>
            <person name="Weinmaier T."/>
            <person name="Han J."/>
            <person name="Lucas S."/>
            <person name="Lapidus A."/>
            <person name="Cheng J.F."/>
            <person name="Goodwin L."/>
            <person name="Pitluck S."/>
            <person name="Peters L."/>
            <person name="Ovchinnikova G."/>
            <person name="Teshima H."/>
            <person name="Detter J.C."/>
            <person name="Han C.S."/>
            <person name="Tapia R."/>
            <person name="Land M.L."/>
            <person name="Hauser L."/>
            <person name="Kyrpides N.C."/>
            <person name="Ivanova N.N."/>
            <person name="Pagani I."/>
            <person name="Huntmann M."/>
            <person name="Wei C.L."/>
            <person name="Davenport K.W."/>
            <person name="Daligault H."/>
            <person name="Chain P.S."/>
            <person name="Chen A."/>
            <person name="Mavromatis K."/>
            <person name="Markowitz V."/>
            <person name="Szeto E."/>
            <person name="Mikhailova N."/>
            <person name="Pati A."/>
            <person name="Wagner M."/>
            <person name="Woyke T."/>
            <person name="Ollivier B."/>
            <person name="Klenk H.P."/>
            <person name="Spring S."/>
            <person name="Loy A."/>
        </authorList>
    </citation>
    <scope>NUCLEOTIDE SEQUENCE [LARGE SCALE GENOMIC DNA]</scope>
    <source>
        <strain evidence="13">ATCC 19365 / DSM 765 / NCIMB 8382 / VKM B-1628</strain>
    </source>
</reference>
<name>G7WCY7_DESOD</name>
<dbReference type="Pfam" id="PF00108">
    <property type="entry name" value="Thiolase_N"/>
    <property type="match status" value="1"/>
</dbReference>
<keyword evidence="7 9" id="KW-0012">Acyltransferase</keyword>
<dbReference type="HOGENOM" id="CLU_031026_1_1_9"/>
<dbReference type="PANTHER" id="PTHR43853">
    <property type="entry name" value="3-KETOACYL-COA THIOLASE, PEROXISOMAL"/>
    <property type="match status" value="1"/>
</dbReference>
<dbReference type="RefSeq" id="WP_014183714.1">
    <property type="nucleotide sequence ID" value="NC_016584.1"/>
</dbReference>
<keyword evidence="4" id="KW-0276">Fatty acid metabolism</keyword>
<sequence>MREIYLVESVRTGIAKAGKSSWFTNLRADDMAALVMNELMLRAGLEDKKQELDGVIMGGTALINDMAGNIGRYATIMAGFPYSVPGCTVDRFCSSGVQTIFNAVAEINMGWGSELIIAGGVQHMTHVPMGTGSLPNPRFNEFTDMNASSMGWTAEMVARKYGVSREKQDLMAYESHAKAHKATMEGLFKDEILPIEVEAPQKDGSTQKIVVDKDQGIRPETTLGSLAKLEPVFLKDELSTVTAGNSSQTNDAAAVVLVASKEKCQELGLKPKMKLIGYKAIGVDPAYMGIGPSIAIPLALKQAGLTIDQIDLWEINEAFAAQAVYCTEVLGIRNHPCLNPRGSGISLGHPLGCTGARIATTIMHEMPYYGAKYAVESMCVGHGQGVAAVWEWVGDSPF</sequence>
<dbReference type="PANTHER" id="PTHR43853:SF8">
    <property type="entry name" value="3-KETOACYL-COA THIOLASE, PEROXISOMAL"/>
    <property type="match status" value="1"/>
</dbReference>
<dbReference type="InterPro" id="IPR020616">
    <property type="entry name" value="Thiolase_N"/>
</dbReference>
<dbReference type="Pfam" id="PF02803">
    <property type="entry name" value="Thiolase_C"/>
    <property type="match status" value="1"/>
</dbReference>
<dbReference type="GO" id="GO:0006635">
    <property type="term" value="P:fatty acid beta-oxidation"/>
    <property type="evidence" value="ECO:0007669"/>
    <property type="project" value="TreeGrafter"/>
</dbReference>
<dbReference type="CDD" id="cd00751">
    <property type="entry name" value="thiolase"/>
    <property type="match status" value="1"/>
</dbReference>
<feature type="active site" description="Proton acceptor" evidence="8">
    <location>
        <position position="349"/>
    </location>
</feature>
<evidence type="ECO:0000256" key="8">
    <source>
        <dbReference type="PIRSR" id="PIRSR000429-1"/>
    </source>
</evidence>
<dbReference type="GO" id="GO:0003988">
    <property type="term" value="F:acetyl-CoA C-acyltransferase activity"/>
    <property type="evidence" value="ECO:0007669"/>
    <property type="project" value="TreeGrafter"/>
</dbReference>
<keyword evidence="5" id="KW-0443">Lipid metabolism</keyword>
<feature type="domain" description="Thiolase N-terminal" evidence="10">
    <location>
        <begin position="5"/>
        <end position="261"/>
    </location>
</feature>
<feature type="active site" description="Proton acceptor" evidence="8">
    <location>
        <position position="379"/>
    </location>
</feature>
<evidence type="ECO:0000256" key="1">
    <source>
        <dbReference type="ARBA" id="ARBA00004275"/>
    </source>
</evidence>
<feature type="active site" description="Acyl-thioester intermediate" evidence="8">
    <location>
        <position position="93"/>
    </location>
</feature>
<feature type="domain" description="Thiolase C-terminal" evidence="11">
    <location>
        <begin position="270"/>
        <end position="390"/>
    </location>
</feature>
<comment type="similarity">
    <text evidence="2 9">Belongs to the thiolase-like superfamily. Thiolase family.</text>
</comment>
<evidence type="ECO:0000256" key="5">
    <source>
        <dbReference type="ARBA" id="ARBA00023098"/>
    </source>
</evidence>
<dbReference type="Proteomes" id="UP000006346">
    <property type="component" value="Chromosome"/>
</dbReference>
<evidence type="ECO:0000256" key="4">
    <source>
        <dbReference type="ARBA" id="ARBA00022832"/>
    </source>
</evidence>
<dbReference type="InterPro" id="IPR002155">
    <property type="entry name" value="Thiolase"/>
</dbReference>
<comment type="subcellular location">
    <subcellularLocation>
        <location evidence="1">Peroxisome</location>
    </subcellularLocation>
</comment>
<dbReference type="InterPro" id="IPR016039">
    <property type="entry name" value="Thiolase-like"/>
</dbReference>
<dbReference type="KEGG" id="dor:Desor_1227"/>